<dbReference type="InterPro" id="IPR050148">
    <property type="entry name" value="Terpene_synthase-like"/>
</dbReference>
<evidence type="ECO:0000313" key="4">
    <source>
        <dbReference type="EMBL" id="KAF8391454.1"/>
    </source>
</evidence>
<protein>
    <recommendedName>
        <fullName evidence="3">Terpene synthase metal-binding domain-containing protein</fullName>
    </recommendedName>
</protein>
<reference evidence="4 5" key="1">
    <citation type="submission" date="2020-04" db="EMBL/GenBank/DDBJ databases">
        <title>Plant Genome Project.</title>
        <authorList>
            <person name="Zhang R.-G."/>
        </authorList>
    </citation>
    <scope>NUCLEOTIDE SEQUENCE [LARGE SCALE GENOMIC DNA]</scope>
    <source>
        <strain evidence="4">YNK0</strain>
        <tissue evidence="4">Leaf</tissue>
    </source>
</reference>
<dbReference type="SUPFAM" id="SSF48576">
    <property type="entry name" value="Terpenoid synthases"/>
    <property type="match status" value="2"/>
</dbReference>
<dbReference type="GO" id="GO:0016114">
    <property type="term" value="P:terpenoid biosynthetic process"/>
    <property type="evidence" value="ECO:0007669"/>
    <property type="project" value="InterPro"/>
</dbReference>
<dbReference type="InterPro" id="IPR008930">
    <property type="entry name" value="Terpenoid_cyclase/PrenylTrfase"/>
</dbReference>
<comment type="cofactor">
    <cofactor evidence="1">
        <name>Mg(2+)</name>
        <dbReference type="ChEBI" id="CHEBI:18420"/>
    </cofactor>
</comment>
<keyword evidence="2" id="KW-0479">Metal-binding</keyword>
<dbReference type="GO" id="GO:0000287">
    <property type="term" value="F:magnesium ion binding"/>
    <property type="evidence" value="ECO:0007669"/>
    <property type="project" value="InterPro"/>
</dbReference>
<dbReference type="Pfam" id="PF03936">
    <property type="entry name" value="Terpene_synth_C"/>
    <property type="match status" value="1"/>
</dbReference>
<dbReference type="OrthoDB" id="1877784at2759"/>
<evidence type="ECO:0000313" key="5">
    <source>
        <dbReference type="Proteomes" id="UP000655225"/>
    </source>
</evidence>
<evidence type="ECO:0000256" key="1">
    <source>
        <dbReference type="ARBA" id="ARBA00001946"/>
    </source>
</evidence>
<evidence type="ECO:0000259" key="3">
    <source>
        <dbReference type="Pfam" id="PF03936"/>
    </source>
</evidence>
<gene>
    <name evidence="4" type="ORF">HHK36_023759</name>
</gene>
<dbReference type="Gene3D" id="1.10.600.10">
    <property type="entry name" value="Farnesyl Diphosphate Synthase"/>
    <property type="match status" value="2"/>
</dbReference>
<dbReference type="InterPro" id="IPR005630">
    <property type="entry name" value="Terpene_synthase_metal-bd"/>
</dbReference>
<feature type="domain" description="Terpene synthase metal-binding" evidence="3">
    <location>
        <begin position="38"/>
        <end position="94"/>
    </location>
</feature>
<dbReference type="PANTHER" id="PTHR31225">
    <property type="entry name" value="OS04G0344100 PROTEIN-RELATED"/>
    <property type="match status" value="1"/>
</dbReference>
<evidence type="ECO:0000256" key="2">
    <source>
        <dbReference type="ARBA" id="ARBA00022723"/>
    </source>
</evidence>
<organism evidence="4 5">
    <name type="scientific">Tetracentron sinense</name>
    <name type="common">Spur-leaf</name>
    <dbReference type="NCBI Taxonomy" id="13715"/>
    <lineage>
        <taxon>Eukaryota</taxon>
        <taxon>Viridiplantae</taxon>
        <taxon>Streptophyta</taxon>
        <taxon>Embryophyta</taxon>
        <taxon>Tracheophyta</taxon>
        <taxon>Spermatophyta</taxon>
        <taxon>Magnoliopsida</taxon>
        <taxon>Trochodendrales</taxon>
        <taxon>Trochodendraceae</taxon>
        <taxon>Tetracentron</taxon>
    </lineage>
</organism>
<sequence>MRALKQPLHKGMPRLEARNYISAYQEDESQNKSLLKLPRWDISVIDQLPEYMKVCYRALLDVYDEMEEEMTKEGRSYHVYYANAWKHINEACLKPTVVPMPPLMRVLNFARMIHLIFMDDDGYTNAHIVLKDYIILLLVDPMPI</sequence>
<dbReference type="SUPFAM" id="SSF48239">
    <property type="entry name" value="Terpenoid cyclases/Protein prenyltransferases"/>
    <property type="match status" value="1"/>
</dbReference>
<dbReference type="AlphaFoldDB" id="A0A834YLU0"/>
<dbReference type="Proteomes" id="UP000655225">
    <property type="component" value="Unassembled WGS sequence"/>
</dbReference>
<dbReference type="InterPro" id="IPR036965">
    <property type="entry name" value="Terpene_synth_N_sf"/>
</dbReference>
<accession>A0A834YLU0</accession>
<dbReference type="PANTHER" id="PTHR31225:SF221">
    <property type="entry name" value="(-)-GERMACRENE D SYNTHASE"/>
    <property type="match status" value="1"/>
</dbReference>
<comment type="caution">
    <text evidence="4">The sequence shown here is derived from an EMBL/GenBank/DDBJ whole genome shotgun (WGS) entry which is preliminary data.</text>
</comment>
<dbReference type="GO" id="GO:0010333">
    <property type="term" value="F:terpene synthase activity"/>
    <property type="evidence" value="ECO:0007669"/>
    <property type="project" value="InterPro"/>
</dbReference>
<keyword evidence="5" id="KW-1185">Reference proteome</keyword>
<dbReference type="Gene3D" id="1.50.10.130">
    <property type="entry name" value="Terpene synthase, N-terminal domain"/>
    <property type="match status" value="1"/>
</dbReference>
<proteinExistence type="predicted"/>
<dbReference type="EMBL" id="JABCRI010000017">
    <property type="protein sequence ID" value="KAF8391454.1"/>
    <property type="molecule type" value="Genomic_DNA"/>
</dbReference>
<dbReference type="InterPro" id="IPR008949">
    <property type="entry name" value="Isoprenoid_synthase_dom_sf"/>
</dbReference>
<name>A0A834YLU0_TETSI</name>